<accession>A0A853G488</accession>
<dbReference type="RefSeq" id="WP_180155151.1">
    <property type="nucleotide sequence ID" value="NZ_JACCEM010000005.1"/>
</dbReference>
<evidence type="ECO:0000313" key="4">
    <source>
        <dbReference type="Proteomes" id="UP000559809"/>
    </source>
</evidence>
<evidence type="ECO:0000259" key="2">
    <source>
        <dbReference type="Pfam" id="PF13229"/>
    </source>
</evidence>
<dbReference type="Gene3D" id="2.160.20.10">
    <property type="entry name" value="Single-stranded right-handed beta-helix, Pectin lyase-like"/>
    <property type="match status" value="1"/>
</dbReference>
<reference evidence="3 4" key="1">
    <citation type="submission" date="2020-07" db="EMBL/GenBank/DDBJ databases">
        <title>Taxonomic revisions and descriptions of new bacterial species based on genomic comparisons in the high-G+C-content subgroup of the family Alcaligenaceae.</title>
        <authorList>
            <person name="Szabo A."/>
            <person name="Felfoldi T."/>
        </authorList>
    </citation>
    <scope>NUCLEOTIDE SEQUENCE [LARGE SCALE GENOMIC DNA]</scope>
    <source>
        <strain evidence="3 4">LMG 24012</strain>
    </source>
</reference>
<evidence type="ECO:0000256" key="1">
    <source>
        <dbReference type="SAM" id="MobiDB-lite"/>
    </source>
</evidence>
<dbReference type="SUPFAM" id="SSF51126">
    <property type="entry name" value="Pectin lyase-like"/>
    <property type="match status" value="2"/>
</dbReference>
<dbReference type="InterPro" id="IPR011050">
    <property type="entry name" value="Pectin_lyase_fold/virulence"/>
</dbReference>
<feature type="region of interest" description="Disordered" evidence="1">
    <location>
        <begin position="254"/>
        <end position="273"/>
    </location>
</feature>
<dbReference type="Proteomes" id="UP000559809">
    <property type="component" value="Unassembled WGS sequence"/>
</dbReference>
<dbReference type="AlphaFoldDB" id="A0A853G488"/>
<dbReference type="Pfam" id="PF13229">
    <property type="entry name" value="Beta_helix"/>
    <property type="match status" value="1"/>
</dbReference>
<keyword evidence="4" id="KW-1185">Reference proteome</keyword>
<protein>
    <submittedName>
        <fullName evidence="3">Right-handed parallel beta-helix repeat-containing protein</fullName>
    </submittedName>
</protein>
<dbReference type="InterPro" id="IPR012334">
    <property type="entry name" value="Pectin_lyas_fold"/>
</dbReference>
<feature type="domain" description="Right handed beta helix" evidence="2">
    <location>
        <begin position="626"/>
        <end position="768"/>
    </location>
</feature>
<proteinExistence type="predicted"/>
<evidence type="ECO:0000313" key="3">
    <source>
        <dbReference type="EMBL" id="NYT49820.1"/>
    </source>
</evidence>
<dbReference type="EMBL" id="JACCEM010000005">
    <property type="protein sequence ID" value="NYT49820.1"/>
    <property type="molecule type" value="Genomic_DNA"/>
</dbReference>
<dbReference type="InterPro" id="IPR039448">
    <property type="entry name" value="Beta_helix"/>
</dbReference>
<organism evidence="3 4">
    <name type="scientific">Parapusillimonas granuli</name>
    <dbReference type="NCBI Taxonomy" id="380911"/>
    <lineage>
        <taxon>Bacteria</taxon>
        <taxon>Pseudomonadati</taxon>
        <taxon>Pseudomonadota</taxon>
        <taxon>Betaproteobacteria</taxon>
        <taxon>Burkholderiales</taxon>
        <taxon>Alcaligenaceae</taxon>
        <taxon>Parapusillimonas</taxon>
    </lineage>
</organism>
<sequence>MATELKVFSLKWYLDHNPDVAAAVAQGLVDAFQHFEQYGKAEGRSMGPLFDVDLYLAQNPDVAAAVERGETTAYDHFIQYGAGEDRTPSALFDEAFYLLQNPDVAAAVQAGTMTAVQHFLSYGQSEPRPFNPSIDLGAYLEANPDVAAAVQNGFMSAMEHLMVYGAGEARDLGNGVNLGMFANDGTFQQALSSGNIAGALLRVGEVAPFLPTFQPPAGWTPPPDTPIPVDFVPPAGIQLVIPPSVIVPPGTELPPTFTPPTPTPGGGGGSPSPTFTVTLGGDGTLTFSGTATGDIIMTVDDGGVATFVRGSVTASLKPNMGSIHNIVVEANTVLQAAEDVVSSLSRIDLVNGGKLRVETNFTPLGDGNQKLESANIAQVYVGDMNGPAAVWDSVLVTSNDIADKFKLFWVTGDEEYYRLLSSSDQQAKTIVNDANLELSVIYAAYLKNGGDPIWDVVQTKDGGVPHWDIRQQSLHDNLMGNLNRTVVAGRVADEVLSIPASEGAYMDASSTFGGRPYHDGKLSKTENQEKTVAWDLAHGVERSASDRAVIQNEIYVVREVANGTDVVTKYATVQSAVNAAQANDVIYVGPGMFHEDINVGMNDLHVILSAGSVIDGGFVVRSSADGFHLSGDGSIYGMETNLVAGSKGKGVYIQSGADVTVDGVQFTYDGGDTGQIRGIEVENGSSVVTVDGSTFTGWLTGIYVNGGNELTVSNSFFSAGQVGIGTDGPAKLSVKSSSFETTSEAIGLTQEKMIRNLDISGNTYGETPISIANHGIDTGVDELQGTNVIVVANGQAIQNAVNKLANVLTEGVGQVILGKGNFTGDVALNGNIQLIGQGEDFSKVVGSIKINVPSDAGKVVENVLLSAFTVDPDGAGSFPIIAYSNMDEIYNTDGLSIIGVKIMADGQHGLGLFDVRNAYLQDLIIFWEGDSQPTGKFGIEAIGLQGATLKNISMQGFSTDGTFEMLNIWLHDGYESNGNIQIIGVNNLLDQILYPSPG</sequence>
<gene>
    <name evidence="3" type="ORF">H0A72_10925</name>
</gene>
<comment type="caution">
    <text evidence="3">The sequence shown here is derived from an EMBL/GenBank/DDBJ whole genome shotgun (WGS) entry which is preliminary data.</text>
</comment>
<name>A0A853G488_9BURK</name>